<feature type="signal peptide" evidence="1">
    <location>
        <begin position="1"/>
        <end position="27"/>
    </location>
</feature>
<feature type="chain" id="PRO_5020030933" evidence="1">
    <location>
        <begin position="28"/>
        <end position="75"/>
    </location>
</feature>
<protein>
    <submittedName>
        <fullName evidence="2">Putative secreted protein</fullName>
    </submittedName>
</protein>
<accession>A0A4D5RE67</accession>
<keyword evidence="1" id="KW-0732">Signal</keyword>
<dbReference type="EMBL" id="GHJT01001434">
    <property type="protein sequence ID" value="MOY35405.1"/>
    <property type="molecule type" value="Transcribed_RNA"/>
</dbReference>
<sequence>MIFRFPKKKKRCWNVFFFFFLCKLSRGCRSCEQLFRQQCLHQLTLMPASFFLWHQHSTRCVQIHQLHFFQSLFCK</sequence>
<organism evidence="2">
    <name type="scientific">Ixodes scapularis</name>
    <name type="common">Black-legged tick</name>
    <name type="synonym">Deer tick</name>
    <dbReference type="NCBI Taxonomy" id="6945"/>
    <lineage>
        <taxon>Eukaryota</taxon>
        <taxon>Metazoa</taxon>
        <taxon>Ecdysozoa</taxon>
        <taxon>Arthropoda</taxon>
        <taxon>Chelicerata</taxon>
        <taxon>Arachnida</taxon>
        <taxon>Acari</taxon>
        <taxon>Parasitiformes</taxon>
        <taxon>Ixodida</taxon>
        <taxon>Ixodoidea</taxon>
        <taxon>Ixodidae</taxon>
        <taxon>Ixodinae</taxon>
        <taxon>Ixodes</taxon>
    </lineage>
</organism>
<reference evidence="2" key="1">
    <citation type="submission" date="2019-04" db="EMBL/GenBank/DDBJ databases">
        <title>An insight into the mialome of Ixodes scapularis.</title>
        <authorList>
            <person name="Ribeiro J.M."/>
            <person name="Mather T.N."/>
            <person name="Karim S."/>
        </authorList>
    </citation>
    <scope>NUCLEOTIDE SEQUENCE</scope>
</reference>
<evidence type="ECO:0000313" key="2">
    <source>
        <dbReference type="EMBL" id="MOY35405.1"/>
    </source>
</evidence>
<proteinExistence type="predicted"/>
<evidence type="ECO:0000256" key="1">
    <source>
        <dbReference type="SAM" id="SignalP"/>
    </source>
</evidence>
<dbReference type="AlphaFoldDB" id="A0A4D5RE67"/>
<name>A0A4D5RE67_IXOSC</name>